<dbReference type="EMBL" id="ATHJ01000070">
    <property type="protein sequence ID" value="EPR42010.1"/>
    <property type="molecule type" value="Genomic_DNA"/>
</dbReference>
<organism evidence="1 2">
    <name type="scientific">Desulfococcus multivorans DSM 2059</name>
    <dbReference type="NCBI Taxonomy" id="1121405"/>
    <lineage>
        <taxon>Bacteria</taxon>
        <taxon>Pseudomonadati</taxon>
        <taxon>Thermodesulfobacteriota</taxon>
        <taxon>Desulfobacteria</taxon>
        <taxon>Desulfobacterales</taxon>
        <taxon>Desulfococcaceae</taxon>
        <taxon>Desulfococcus</taxon>
    </lineage>
</organism>
<dbReference type="Proteomes" id="UP000014977">
    <property type="component" value="Unassembled WGS sequence"/>
</dbReference>
<accession>S7TZ44</accession>
<protein>
    <submittedName>
        <fullName evidence="1">Uncharacterized protein</fullName>
    </submittedName>
</protein>
<evidence type="ECO:0000313" key="2">
    <source>
        <dbReference type="Proteomes" id="UP000014977"/>
    </source>
</evidence>
<keyword evidence="2" id="KW-1185">Reference proteome</keyword>
<gene>
    <name evidence="1" type="ORF">dsmv_1737</name>
</gene>
<dbReference type="STRING" id="897.B2D07_02905"/>
<proteinExistence type="predicted"/>
<sequence length="153" mass="17437">MLIYDDIYSWEGWGGRLKLGSGQCRLRIFDLDKDGGRRIAHLKPIIVVVSDIPREPSWTPNQMSVKSCASHIATKVVREFGIDPERMVWVEYYEAPSKDENLRYPGSDRFDEAVFVWREEGALQGGWKPLSPALTDLVRKLLADAADLTEREA</sequence>
<evidence type="ECO:0000313" key="1">
    <source>
        <dbReference type="EMBL" id="EPR42010.1"/>
    </source>
</evidence>
<dbReference type="RefSeq" id="WP_020876121.1">
    <property type="nucleotide sequence ID" value="NZ_ATHJ01000070.1"/>
</dbReference>
<dbReference type="AlphaFoldDB" id="S7TZ44"/>
<reference evidence="1 2" key="1">
    <citation type="journal article" date="2013" name="Genome Announc.">
        <title>Draft genome sequences for three mercury-methylating, sulfate-reducing bacteria.</title>
        <authorList>
            <person name="Brown S.D."/>
            <person name="Hurt R.A.Jr."/>
            <person name="Gilmour C.C."/>
            <person name="Elias D.A."/>
        </authorList>
    </citation>
    <scope>NUCLEOTIDE SEQUENCE [LARGE SCALE GENOMIC DNA]</scope>
    <source>
        <strain evidence="1 2">DSM 2059</strain>
    </source>
</reference>
<comment type="caution">
    <text evidence="1">The sequence shown here is derived from an EMBL/GenBank/DDBJ whole genome shotgun (WGS) entry which is preliminary data.</text>
</comment>
<dbReference type="OrthoDB" id="5418683at2"/>
<name>S7TZ44_DESML</name>